<evidence type="ECO:0000313" key="9">
    <source>
        <dbReference type="Proteomes" id="UP000274822"/>
    </source>
</evidence>
<feature type="domain" description="YEATS" evidence="7">
    <location>
        <begin position="8"/>
        <end position="157"/>
    </location>
</feature>
<sequence length="223" mass="25716">MASQSQKRMKGISVTRPLIYGNIANPLTGKKAAESDHTHKWTVCVRGVNGEDVSYFIKKVQFRLHETYSNPLRTIEQPPFEVNETGWGEFEINIKIYFHPLAGEKPVQVYHHLRLHPYEDDGSGQPWPKNRPVVSYNYDEIVFNEPTEAFYQILSENNGLTSTLPFKKSTKESAHPFSVQTEQEELERLDGAQREVNSQIERLKERMAQAEEELNALKREQAV</sequence>
<comment type="caution">
    <text evidence="8">The sequence shown here is derived from an EMBL/GenBank/DDBJ whole genome shotgun (WGS) entry which is preliminary data.</text>
</comment>
<dbReference type="GO" id="GO:0006355">
    <property type="term" value="P:regulation of DNA-templated transcription"/>
    <property type="evidence" value="ECO:0007669"/>
    <property type="project" value="InterPro"/>
</dbReference>
<evidence type="ECO:0000256" key="6">
    <source>
        <dbReference type="SAM" id="Coils"/>
    </source>
</evidence>
<dbReference type="Proteomes" id="UP000274822">
    <property type="component" value="Unassembled WGS sequence"/>
</dbReference>
<name>A0A433Q5X6_9FUNG</name>
<keyword evidence="2" id="KW-0805">Transcription regulation</keyword>
<reference evidence="8 9" key="1">
    <citation type="journal article" date="2018" name="New Phytol.">
        <title>Phylogenomics of Endogonaceae and evolution of mycorrhizas within Mucoromycota.</title>
        <authorList>
            <person name="Chang Y."/>
            <person name="Desiro A."/>
            <person name="Na H."/>
            <person name="Sandor L."/>
            <person name="Lipzen A."/>
            <person name="Clum A."/>
            <person name="Barry K."/>
            <person name="Grigoriev I.V."/>
            <person name="Martin F.M."/>
            <person name="Stajich J.E."/>
            <person name="Smith M.E."/>
            <person name="Bonito G."/>
            <person name="Spatafora J.W."/>
        </authorList>
    </citation>
    <scope>NUCLEOTIDE SEQUENCE [LARGE SCALE GENOMIC DNA]</scope>
    <source>
        <strain evidence="8 9">AD002</strain>
    </source>
</reference>
<evidence type="ECO:0000313" key="8">
    <source>
        <dbReference type="EMBL" id="RUS25182.1"/>
    </source>
</evidence>
<dbReference type="Pfam" id="PF03366">
    <property type="entry name" value="YEATS"/>
    <property type="match status" value="1"/>
</dbReference>
<dbReference type="AlphaFoldDB" id="A0A433Q5X6"/>
<proteinExistence type="predicted"/>
<evidence type="ECO:0000256" key="4">
    <source>
        <dbReference type="ARBA" id="ARBA00023242"/>
    </source>
</evidence>
<organism evidence="8 9">
    <name type="scientific">Jimgerdemannia flammicorona</name>
    <dbReference type="NCBI Taxonomy" id="994334"/>
    <lineage>
        <taxon>Eukaryota</taxon>
        <taxon>Fungi</taxon>
        <taxon>Fungi incertae sedis</taxon>
        <taxon>Mucoromycota</taxon>
        <taxon>Mucoromycotina</taxon>
        <taxon>Endogonomycetes</taxon>
        <taxon>Endogonales</taxon>
        <taxon>Endogonaceae</taxon>
        <taxon>Jimgerdemannia</taxon>
    </lineage>
</organism>
<dbReference type="PANTHER" id="PTHR47573">
    <property type="entry name" value="PROTEIN AF-9 HOMOLOG"/>
    <property type="match status" value="1"/>
</dbReference>
<dbReference type="PROSITE" id="PS51037">
    <property type="entry name" value="YEATS"/>
    <property type="match status" value="1"/>
</dbReference>
<gene>
    <name evidence="8" type="ORF">BC938DRAFT_472519</name>
</gene>
<evidence type="ECO:0000259" key="7">
    <source>
        <dbReference type="PROSITE" id="PS51037"/>
    </source>
</evidence>
<dbReference type="InterPro" id="IPR055129">
    <property type="entry name" value="YEATS_dom"/>
</dbReference>
<accession>A0A433Q5X6</accession>
<evidence type="ECO:0000256" key="5">
    <source>
        <dbReference type="PROSITE-ProRule" id="PRU00376"/>
    </source>
</evidence>
<comment type="subcellular location">
    <subcellularLocation>
        <location evidence="5">Nucleus</location>
    </subcellularLocation>
</comment>
<dbReference type="InterPro" id="IPR038704">
    <property type="entry name" value="YEAST_sf"/>
</dbReference>
<feature type="coiled-coil region" evidence="6">
    <location>
        <begin position="179"/>
        <end position="220"/>
    </location>
</feature>
<protein>
    <recommendedName>
        <fullName evidence="1">Protein AF-9 homolog</fullName>
    </recommendedName>
</protein>
<dbReference type="GO" id="GO:0005634">
    <property type="term" value="C:nucleus"/>
    <property type="evidence" value="ECO:0007669"/>
    <property type="project" value="UniProtKB-SubCell"/>
</dbReference>
<keyword evidence="6" id="KW-0175">Coiled coil</keyword>
<dbReference type="PANTHER" id="PTHR47573:SF1">
    <property type="entry name" value="PROTEIN AF-9 HOMOLOG"/>
    <property type="match status" value="1"/>
</dbReference>
<dbReference type="InterPro" id="IPR005033">
    <property type="entry name" value="YEATS"/>
</dbReference>
<dbReference type="GO" id="GO:0016740">
    <property type="term" value="F:transferase activity"/>
    <property type="evidence" value="ECO:0007669"/>
    <property type="project" value="UniProtKB-KW"/>
</dbReference>
<keyword evidence="4 5" id="KW-0539">Nucleus</keyword>
<dbReference type="Gene3D" id="2.60.40.1970">
    <property type="entry name" value="YEATS domain"/>
    <property type="match status" value="1"/>
</dbReference>
<dbReference type="EMBL" id="RBNJ01013716">
    <property type="protein sequence ID" value="RUS25182.1"/>
    <property type="molecule type" value="Genomic_DNA"/>
</dbReference>
<dbReference type="CDD" id="cd16908">
    <property type="entry name" value="YEATS_Yaf9_like"/>
    <property type="match status" value="1"/>
</dbReference>
<keyword evidence="8" id="KW-0808">Transferase</keyword>
<dbReference type="GO" id="GO:0000785">
    <property type="term" value="C:chromatin"/>
    <property type="evidence" value="ECO:0007669"/>
    <property type="project" value="UniProtKB-ARBA"/>
</dbReference>
<keyword evidence="3" id="KW-0804">Transcription</keyword>
<evidence type="ECO:0000256" key="2">
    <source>
        <dbReference type="ARBA" id="ARBA00023015"/>
    </source>
</evidence>
<evidence type="ECO:0000256" key="3">
    <source>
        <dbReference type="ARBA" id="ARBA00023163"/>
    </source>
</evidence>
<evidence type="ECO:0000256" key="1">
    <source>
        <dbReference type="ARBA" id="ARBA00022408"/>
    </source>
</evidence>
<keyword evidence="9" id="KW-1185">Reference proteome</keyword>